<evidence type="ECO:0000259" key="1">
    <source>
        <dbReference type="SMART" id="SM00868"/>
    </source>
</evidence>
<dbReference type="EMBL" id="JACKWZ010000041">
    <property type="protein sequence ID" value="KAF9419620.1"/>
    <property type="molecule type" value="Genomic_DNA"/>
</dbReference>
<proteinExistence type="predicted"/>
<dbReference type="InterPro" id="IPR012934">
    <property type="entry name" value="Znf_AD"/>
</dbReference>
<keyword evidence="3" id="KW-1185">Reference proteome</keyword>
<evidence type="ECO:0000313" key="2">
    <source>
        <dbReference type="EMBL" id="KAF9419620.1"/>
    </source>
</evidence>
<feature type="non-terminal residue" evidence="2">
    <location>
        <position position="1"/>
    </location>
</feature>
<comment type="caution">
    <text evidence="2">The sequence shown here is derived from an EMBL/GenBank/DDBJ whole genome shotgun (WGS) entry which is preliminary data.</text>
</comment>
<dbReference type="GO" id="GO:0008270">
    <property type="term" value="F:zinc ion binding"/>
    <property type="evidence" value="ECO:0007669"/>
    <property type="project" value="InterPro"/>
</dbReference>
<organism evidence="2 3">
    <name type="scientific">Spodoptera exigua</name>
    <name type="common">Beet armyworm</name>
    <name type="synonym">Noctua fulgens</name>
    <dbReference type="NCBI Taxonomy" id="7107"/>
    <lineage>
        <taxon>Eukaryota</taxon>
        <taxon>Metazoa</taxon>
        <taxon>Ecdysozoa</taxon>
        <taxon>Arthropoda</taxon>
        <taxon>Hexapoda</taxon>
        <taxon>Insecta</taxon>
        <taxon>Pterygota</taxon>
        <taxon>Neoptera</taxon>
        <taxon>Endopterygota</taxon>
        <taxon>Lepidoptera</taxon>
        <taxon>Glossata</taxon>
        <taxon>Ditrysia</taxon>
        <taxon>Noctuoidea</taxon>
        <taxon>Noctuidae</taxon>
        <taxon>Amphipyrinae</taxon>
        <taxon>Spodoptera</taxon>
    </lineage>
</organism>
<feature type="domain" description="ZAD" evidence="1">
    <location>
        <begin position="5"/>
        <end position="81"/>
    </location>
</feature>
<protein>
    <recommendedName>
        <fullName evidence="1">ZAD domain-containing protein</fullName>
    </recommendedName>
</protein>
<evidence type="ECO:0000313" key="3">
    <source>
        <dbReference type="Proteomes" id="UP000648187"/>
    </source>
</evidence>
<name>A0A835L6M3_SPOEX</name>
<reference evidence="2" key="1">
    <citation type="submission" date="2020-08" db="EMBL/GenBank/DDBJ databases">
        <title>Spodoptera exigua strain:BAW_Kor-Di-RS1 Genome sequencing and assembly.</title>
        <authorList>
            <person name="Kim J."/>
            <person name="Nam H.Y."/>
            <person name="Kwon M."/>
            <person name="Choi J.H."/>
            <person name="Cho S.R."/>
            <person name="Kim G.-H."/>
        </authorList>
    </citation>
    <scope>NUCLEOTIDE SEQUENCE</scope>
    <source>
        <strain evidence="2">BAW_Kor-Di-RS1</strain>
        <tissue evidence="2">Whole-body</tissue>
    </source>
</reference>
<dbReference type="GO" id="GO:0005634">
    <property type="term" value="C:nucleus"/>
    <property type="evidence" value="ECO:0007669"/>
    <property type="project" value="InterPro"/>
</dbReference>
<dbReference type="AlphaFoldDB" id="A0A835L6M3"/>
<accession>A0A835L6M3</accession>
<gene>
    <name evidence="2" type="ORF">HW555_003898</name>
</gene>
<dbReference type="SMART" id="SM00868">
    <property type="entry name" value="zf-AD"/>
    <property type="match status" value="1"/>
</dbReference>
<dbReference type="Proteomes" id="UP000648187">
    <property type="component" value="Unassembled WGS sequence"/>
</dbReference>
<sequence length="86" mass="9997">NELLMCCCCNEHVCVKSLWAEYVWMGIPEVYGDMLRDCFNITWVQSNSSNDQICEICITQLRNATHFKQKVLQCQAGLRKQVLSTY</sequence>